<organism evidence="3 4">
    <name type="scientific">Chlamydomonas eustigma</name>
    <dbReference type="NCBI Taxonomy" id="1157962"/>
    <lineage>
        <taxon>Eukaryota</taxon>
        <taxon>Viridiplantae</taxon>
        <taxon>Chlorophyta</taxon>
        <taxon>core chlorophytes</taxon>
        <taxon>Chlorophyceae</taxon>
        <taxon>CS clade</taxon>
        <taxon>Chlamydomonadales</taxon>
        <taxon>Chlamydomonadaceae</taxon>
        <taxon>Chlamydomonas</taxon>
    </lineage>
</organism>
<keyword evidence="4" id="KW-1185">Reference proteome</keyword>
<feature type="compositionally biased region" description="Low complexity" evidence="2">
    <location>
        <begin position="78"/>
        <end position="94"/>
    </location>
</feature>
<evidence type="ECO:0000256" key="2">
    <source>
        <dbReference type="SAM" id="MobiDB-lite"/>
    </source>
</evidence>
<feature type="compositionally biased region" description="Polar residues" evidence="2">
    <location>
        <begin position="103"/>
        <end position="115"/>
    </location>
</feature>
<evidence type="ECO:0000313" key="3">
    <source>
        <dbReference type="EMBL" id="GAX82986.1"/>
    </source>
</evidence>
<keyword evidence="1" id="KW-0175">Coiled coil</keyword>
<protein>
    <submittedName>
        <fullName evidence="3">Uncharacterized protein</fullName>
    </submittedName>
</protein>
<dbReference type="Proteomes" id="UP000232323">
    <property type="component" value="Unassembled WGS sequence"/>
</dbReference>
<feature type="region of interest" description="Disordered" evidence="2">
    <location>
        <begin position="76"/>
        <end position="115"/>
    </location>
</feature>
<reference evidence="3 4" key="1">
    <citation type="submission" date="2017-08" db="EMBL/GenBank/DDBJ databases">
        <title>Acidophilic green algal genome provides insights into adaptation to an acidic environment.</title>
        <authorList>
            <person name="Hirooka S."/>
            <person name="Hirose Y."/>
            <person name="Kanesaki Y."/>
            <person name="Higuchi S."/>
            <person name="Fujiwara T."/>
            <person name="Onuma R."/>
            <person name="Era A."/>
            <person name="Ohbayashi R."/>
            <person name="Uzuka A."/>
            <person name="Nozaki H."/>
            <person name="Yoshikawa H."/>
            <person name="Miyagishima S.Y."/>
        </authorList>
    </citation>
    <scope>NUCLEOTIDE SEQUENCE [LARGE SCALE GENOMIC DNA]</scope>
    <source>
        <strain evidence="3 4">NIES-2499</strain>
    </source>
</reference>
<evidence type="ECO:0000256" key="1">
    <source>
        <dbReference type="SAM" id="Coils"/>
    </source>
</evidence>
<feature type="region of interest" description="Disordered" evidence="2">
    <location>
        <begin position="928"/>
        <end position="963"/>
    </location>
</feature>
<name>A0A250XIZ1_9CHLO</name>
<feature type="region of interest" description="Disordered" evidence="2">
    <location>
        <begin position="590"/>
        <end position="625"/>
    </location>
</feature>
<feature type="compositionally biased region" description="Polar residues" evidence="2">
    <location>
        <begin position="461"/>
        <end position="479"/>
    </location>
</feature>
<proteinExistence type="predicted"/>
<gene>
    <name evidence="3" type="ORF">CEUSTIGMA_g10413.t1</name>
</gene>
<feature type="compositionally biased region" description="Polar residues" evidence="2">
    <location>
        <begin position="939"/>
        <end position="952"/>
    </location>
</feature>
<feature type="coiled-coil region" evidence="1">
    <location>
        <begin position="982"/>
        <end position="1009"/>
    </location>
</feature>
<comment type="caution">
    <text evidence="3">The sequence shown here is derived from an EMBL/GenBank/DDBJ whole genome shotgun (WGS) entry which is preliminary data.</text>
</comment>
<accession>A0A250XIZ1</accession>
<dbReference type="AlphaFoldDB" id="A0A250XIZ1"/>
<feature type="compositionally biased region" description="Low complexity" evidence="2">
    <location>
        <begin position="614"/>
        <end position="625"/>
    </location>
</feature>
<dbReference type="EMBL" id="BEGY01000089">
    <property type="protein sequence ID" value="GAX82986.1"/>
    <property type="molecule type" value="Genomic_DNA"/>
</dbReference>
<evidence type="ECO:0000313" key="4">
    <source>
        <dbReference type="Proteomes" id="UP000232323"/>
    </source>
</evidence>
<feature type="compositionally biased region" description="Basic and acidic residues" evidence="2">
    <location>
        <begin position="448"/>
        <end position="460"/>
    </location>
</feature>
<feature type="region of interest" description="Disordered" evidence="2">
    <location>
        <begin position="447"/>
        <end position="481"/>
    </location>
</feature>
<sequence length="1014" mass="108014">MQELICSKLTEVADVVYLTPTQHLLTQSEDTVFTSDGASILHYQVASDPLNPDIDLFHVSSSFTNQANILTADWPKQVPEASPPSVSISASIPSKPGLDRGNRNTSSTNASQSIHIMTASPRIPTDTVLIPSSHPSHSHHASSHSTLLAVAAGSILRIFPIKQSIYSSEANRTLVPLQPQSSLQHVAKFPALPLAASHISISDDGDESGSSSSCELKTPVSSQRWLALSWHPHFPGILAAATQGHICICLCTCSTEQSPASGVQSGVKQSMPPKPLSTSCHMSVLALMPSGLPETITKSTASLVWLRSSSDSQLMTSAEAQTCGTVSSMQATLVASWGSYVMLYEWSGTALMGVPQPGSINPDYSSSPWSNSNCTSRPLHLQGLAGPPRALMAGPQGTLLCTTDAPLLLNATAQHIEPAATAVAQPAGHSKILIIEKQPVDKTVVTTSHHDTTPFKHEDTTYNNPYTKHDPSSQYQSSPEALHSVGRHHSVSVKIAERPDLIEEVMSTSYPVGMSHDVHCDEAQQSVQSVKVQENHDHFVLARDHKKSSSEPKGLERDILDLRGKLQQHSGENGGLLSYLMGDLRFSSDMGTGSQEGGLHALNHESDERPTLPPTSLEASTSSSLVSEEAPLARQILIEPQSPIIPPGFLLPTSTRQATAQLHIFSSFLQTPKGPTDMEALSSSLNRSMAVAATPSATIALSSVVRPDLLDCRGDLVLVGSTSGSAAVHVYRITWPSAPLELLSKSQPHNSSNCQLVTKAEGAFALQHIGSKNLCIPQPPRNASPHLYRLRGLQLWRAAPSLGGTSTINLQTGPASSSSLSSSTLLPASLLKNPDGVGAIATGEPSLLSLVALLGVAEDRAQDKSPLPLFMSVHKTSPSVPLGTTKLAPLMLCTFPLQTNQHSTTDAAASNTIIQKAWPARSMALAGQHNATRHLPDQPHSTEGTKGNSSQGTGMGAQEPAGHETVTLEAVLEMMRGMEERLNRNNNVLEVLLSRVEALEEKVQQAQHKMDYSL</sequence>